<dbReference type="GO" id="GO:0006826">
    <property type="term" value="P:iron ion transport"/>
    <property type="evidence" value="ECO:0007669"/>
    <property type="project" value="UniProtKB-KW"/>
</dbReference>
<evidence type="ECO:0000256" key="7">
    <source>
        <dbReference type="ARBA" id="ARBA00023004"/>
    </source>
</evidence>
<gene>
    <name evidence="11" type="primary">fhuC</name>
    <name evidence="11" type="ORF">Achr_38800</name>
</gene>
<sequence>MFELIDVSFNLAGRPLLHPVSLQIPRGQMVGLIGHNGSGKSTLLGLLARQLAPSGGLLRLDERPLAAWSTREFASLVAYLPQRVPATCILRVRELVGFGCHPWRGLLGRFGAGDRLQAERALELTGTAELAGQRVDRLSDGERQRVWLAMLLARNTRYLLLDEPVAALDLACRLDILVRLRELSRSLALGVVVALHDINLAARYCDRLVALHGGRLLASGSPAALMNPATLEAIHGIPMRVLRHPDSGHPIAVVQ</sequence>
<keyword evidence="2" id="KW-0813">Transport</keyword>
<keyword evidence="5" id="KW-0547">Nucleotide-binding</keyword>
<accession>A0A0C4WRD6</accession>
<dbReference type="Proteomes" id="UP000068210">
    <property type="component" value="Chromosome"/>
</dbReference>
<keyword evidence="3" id="KW-1003">Cell membrane</keyword>
<dbReference type="InterPro" id="IPR027417">
    <property type="entry name" value="P-loop_NTPase"/>
</dbReference>
<dbReference type="AlphaFoldDB" id="A0A0C4WRD6"/>
<dbReference type="InterPro" id="IPR003593">
    <property type="entry name" value="AAA+_ATPase"/>
</dbReference>
<keyword evidence="6 11" id="KW-0067">ATP-binding</keyword>
<comment type="subcellular location">
    <subcellularLocation>
        <location evidence="1">Cell membrane</location>
        <topology evidence="1">Peripheral membrane protein</topology>
    </subcellularLocation>
</comment>
<dbReference type="Gene3D" id="3.40.50.300">
    <property type="entry name" value="P-loop containing nucleotide triphosphate hydrolases"/>
    <property type="match status" value="1"/>
</dbReference>
<dbReference type="KEGG" id="acx:Achr_38800"/>
<reference evidence="11 12" key="1">
    <citation type="journal article" date="2015" name="PLoS ONE">
        <title>Azotobacter Genomes: The Genome of Azotobacter chroococcum NCIMB 8003 (ATCC 4412).</title>
        <authorList>
            <person name="Robson R.L."/>
            <person name="Jones R."/>
            <person name="Robson R.M."/>
            <person name="Schwartz A."/>
            <person name="Richardson T.H."/>
        </authorList>
    </citation>
    <scope>NUCLEOTIDE SEQUENCE [LARGE SCALE GENOMIC DNA]</scope>
    <source>
        <strain evidence="11 12">NCIMB 8003</strain>
    </source>
</reference>
<evidence type="ECO:0000256" key="6">
    <source>
        <dbReference type="ARBA" id="ARBA00022840"/>
    </source>
</evidence>
<keyword evidence="7" id="KW-0408">Iron</keyword>
<evidence type="ECO:0000256" key="3">
    <source>
        <dbReference type="ARBA" id="ARBA00022475"/>
    </source>
</evidence>
<protein>
    <submittedName>
        <fullName evidence="11">Iron(III)-siderophore ABC transporter ATP-binding protein</fullName>
    </submittedName>
</protein>
<dbReference type="STRING" id="1328314.Achr_38800"/>
<dbReference type="SMART" id="SM00382">
    <property type="entry name" value="AAA"/>
    <property type="match status" value="1"/>
</dbReference>
<evidence type="ECO:0000256" key="2">
    <source>
        <dbReference type="ARBA" id="ARBA00022448"/>
    </source>
</evidence>
<keyword evidence="9" id="KW-0472">Membrane</keyword>
<dbReference type="InterPro" id="IPR003439">
    <property type="entry name" value="ABC_transporter-like_ATP-bd"/>
</dbReference>
<evidence type="ECO:0000256" key="1">
    <source>
        <dbReference type="ARBA" id="ARBA00004202"/>
    </source>
</evidence>
<dbReference type="EMBL" id="CP010415">
    <property type="protein sequence ID" value="AJE23266.1"/>
    <property type="molecule type" value="Genomic_DNA"/>
</dbReference>
<dbReference type="PANTHER" id="PTHR42771">
    <property type="entry name" value="IRON(3+)-HYDROXAMATE IMPORT ATP-BINDING PROTEIN FHUC"/>
    <property type="match status" value="1"/>
</dbReference>
<evidence type="ECO:0000259" key="10">
    <source>
        <dbReference type="PROSITE" id="PS50893"/>
    </source>
</evidence>
<name>A0A0C4WRD6_9GAMM</name>
<dbReference type="SUPFAM" id="SSF52540">
    <property type="entry name" value="P-loop containing nucleoside triphosphate hydrolases"/>
    <property type="match status" value="1"/>
</dbReference>
<evidence type="ECO:0000256" key="5">
    <source>
        <dbReference type="ARBA" id="ARBA00022741"/>
    </source>
</evidence>
<dbReference type="PROSITE" id="PS50893">
    <property type="entry name" value="ABC_TRANSPORTER_2"/>
    <property type="match status" value="1"/>
</dbReference>
<dbReference type="GO" id="GO:0005524">
    <property type="term" value="F:ATP binding"/>
    <property type="evidence" value="ECO:0007669"/>
    <property type="project" value="UniProtKB-KW"/>
</dbReference>
<organism evidence="11 12">
    <name type="scientific">Azotobacter chroococcum NCIMB 8003</name>
    <dbReference type="NCBI Taxonomy" id="1328314"/>
    <lineage>
        <taxon>Bacteria</taxon>
        <taxon>Pseudomonadati</taxon>
        <taxon>Pseudomonadota</taxon>
        <taxon>Gammaproteobacteria</taxon>
        <taxon>Pseudomonadales</taxon>
        <taxon>Pseudomonadaceae</taxon>
        <taxon>Azotobacter</taxon>
    </lineage>
</organism>
<keyword evidence="4" id="KW-0410">Iron transport</keyword>
<evidence type="ECO:0000256" key="9">
    <source>
        <dbReference type="ARBA" id="ARBA00023136"/>
    </source>
</evidence>
<dbReference type="CDD" id="cd03214">
    <property type="entry name" value="ABC_Iron-Siderophores_B12_Hemin"/>
    <property type="match status" value="1"/>
</dbReference>
<evidence type="ECO:0000256" key="4">
    <source>
        <dbReference type="ARBA" id="ARBA00022496"/>
    </source>
</evidence>
<dbReference type="Pfam" id="PF00005">
    <property type="entry name" value="ABC_tran"/>
    <property type="match status" value="1"/>
</dbReference>
<evidence type="ECO:0000313" key="11">
    <source>
        <dbReference type="EMBL" id="AJE23266.1"/>
    </source>
</evidence>
<dbReference type="HOGENOM" id="CLU_000604_1_11_6"/>
<keyword evidence="8" id="KW-0406">Ion transport</keyword>
<evidence type="ECO:0000256" key="8">
    <source>
        <dbReference type="ARBA" id="ARBA00023065"/>
    </source>
</evidence>
<dbReference type="RefSeq" id="WP_039806835.1">
    <property type="nucleotide sequence ID" value="NZ_CP010415.1"/>
</dbReference>
<dbReference type="InterPro" id="IPR051535">
    <property type="entry name" value="Siderophore_ABC-ATPase"/>
</dbReference>
<dbReference type="GO" id="GO:0016887">
    <property type="term" value="F:ATP hydrolysis activity"/>
    <property type="evidence" value="ECO:0007669"/>
    <property type="project" value="InterPro"/>
</dbReference>
<dbReference type="PANTHER" id="PTHR42771:SF2">
    <property type="entry name" value="IRON(3+)-HYDROXAMATE IMPORT ATP-BINDING PROTEIN FHUC"/>
    <property type="match status" value="1"/>
</dbReference>
<evidence type="ECO:0000313" key="12">
    <source>
        <dbReference type="Proteomes" id="UP000068210"/>
    </source>
</evidence>
<keyword evidence="12" id="KW-1185">Reference proteome</keyword>
<feature type="domain" description="ABC transporter" evidence="10">
    <location>
        <begin position="2"/>
        <end position="238"/>
    </location>
</feature>
<dbReference type="GO" id="GO:0005886">
    <property type="term" value="C:plasma membrane"/>
    <property type="evidence" value="ECO:0007669"/>
    <property type="project" value="UniProtKB-SubCell"/>
</dbReference>
<proteinExistence type="predicted"/>